<accession>A0A0K8VL75</accession>
<reference evidence="2" key="1">
    <citation type="submission" date="2015-06" db="EMBL/GenBank/DDBJ databases">
        <authorList>
            <person name="Hoefler B.C."/>
            <person name="Straight P.D."/>
        </authorList>
    </citation>
    <scope>NUCLEOTIDE SEQUENCE</scope>
</reference>
<protein>
    <submittedName>
        <fullName evidence="2">Uncharacterized protein</fullName>
    </submittedName>
</protein>
<evidence type="ECO:0000313" key="2">
    <source>
        <dbReference type="EMBL" id="JAI39636.1"/>
    </source>
</evidence>
<feature type="chain" id="PRO_5005522215" evidence="1">
    <location>
        <begin position="20"/>
        <end position="101"/>
    </location>
</feature>
<keyword evidence="1" id="KW-0732">Signal</keyword>
<evidence type="ECO:0000256" key="1">
    <source>
        <dbReference type="SAM" id="SignalP"/>
    </source>
</evidence>
<dbReference type="EMBL" id="GDHF01012678">
    <property type="protein sequence ID" value="JAI39636.1"/>
    <property type="molecule type" value="Transcribed_RNA"/>
</dbReference>
<gene>
    <name evidence="2" type="ORF">c0_g1_i2</name>
</gene>
<organism evidence="2">
    <name type="scientific">Bactrocera latifrons</name>
    <name type="common">Malaysian fruit fly</name>
    <name type="synonym">Chaetodacus latifrons</name>
    <dbReference type="NCBI Taxonomy" id="174628"/>
    <lineage>
        <taxon>Eukaryota</taxon>
        <taxon>Metazoa</taxon>
        <taxon>Ecdysozoa</taxon>
        <taxon>Arthropoda</taxon>
        <taxon>Hexapoda</taxon>
        <taxon>Insecta</taxon>
        <taxon>Pterygota</taxon>
        <taxon>Neoptera</taxon>
        <taxon>Endopterygota</taxon>
        <taxon>Diptera</taxon>
        <taxon>Brachycera</taxon>
        <taxon>Muscomorpha</taxon>
        <taxon>Tephritoidea</taxon>
        <taxon>Tephritidae</taxon>
        <taxon>Bactrocera</taxon>
        <taxon>Bactrocera</taxon>
    </lineage>
</organism>
<sequence>MKLYAFFAVILALFALAIGECSFTGVLKTVSLRTSLFVCTSFKLQQALSPCRILNPYLVAAAAEVAVVVVASELIADQADQNTKVNVNLWGDALSTEIKKL</sequence>
<proteinExistence type="predicted"/>
<dbReference type="AlphaFoldDB" id="A0A0K8VL75"/>
<feature type="signal peptide" evidence="1">
    <location>
        <begin position="1"/>
        <end position="19"/>
    </location>
</feature>
<name>A0A0K8VL75_BACLA</name>